<evidence type="ECO:0000313" key="1">
    <source>
        <dbReference type="EMBL" id="PKC11714.1"/>
    </source>
</evidence>
<comment type="caution">
    <text evidence="1">The sequence shown here is derived from an EMBL/GenBank/DDBJ whole genome shotgun (WGS) entry which is preliminary data.</text>
</comment>
<dbReference type="EMBL" id="LLXJ01000291">
    <property type="protein sequence ID" value="PKC11714.1"/>
    <property type="molecule type" value="Genomic_DNA"/>
</dbReference>
<name>A0A2N0PXZ9_9GLOM</name>
<sequence length="132" mass="15628">MTAPRQERDILKLCKLNINSSITVPGECNNLNDLIKALKAHPIFSIYKDGIKRKLDQMKFEENKTPYLKARDRVYLRTETDYMLRSQDVTFEIEDDNENKNDKNDTKPLIFQEVVGHKEKIGRDDEWLIEKR</sequence>
<reference evidence="1 2" key="2">
    <citation type="submission" date="2017-09" db="EMBL/GenBank/DDBJ databases">
        <title>Extensive intraspecific genome diversity in a model arbuscular mycorrhizal fungus.</title>
        <authorList>
            <person name="Chen E.C."/>
            <person name="Morin E."/>
            <person name="Beaudet D."/>
            <person name="Noel J."/>
            <person name="Ndikumana S."/>
            <person name="Charron P."/>
            <person name="St-Onge C."/>
            <person name="Giorgi J."/>
            <person name="Grigoriev I.V."/>
            <person name="Roux C."/>
            <person name="Martin F.M."/>
            <person name="Corradi N."/>
        </authorList>
    </citation>
    <scope>NUCLEOTIDE SEQUENCE [LARGE SCALE GENOMIC DNA]</scope>
    <source>
        <strain evidence="1 2">A5</strain>
    </source>
</reference>
<evidence type="ECO:0008006" key="3">
    <source>
        <dbReference type="Google" id="ProtNLM"/>
    </source>
</evidence>
<reference evidence="1 2" key="1">
    <citation type="submission" date="2016-04" db="EMBL/GenBank/DDBJ databases">
        <title>Genome analyses suggest a sexual origin of heterokaryosis in a supposedly ancient asexual fungus.</title>
        <authorList>
            <person name="Ropars J."/>
            <person name="Sedzielewska K."/>
            <person name="Noel J."/>
            <person name="Charron P."/>
            <person name="Farinelli L."/>
            <person name="Marton T."/>
            <person name="Kruger M."/>
            <person name="Pelin A."/>
            <person name="Brachmann A."/>
            <person name="Corradi N."/>
        </authorList>
    </citation>
    <scope>NUCLEOTIDE SEQUENCE [LARGE SCALE GENOMIC DNA]</scope>
    <source>
        <strain evidence="1 2">A5</strain>
    </source>
</reference>
<accession>A0A2N0PXZ9</accession>
<proteinExistence type="predicted"/>
<protein>
    <recommendedName>
        <fullName evidence="3">MIR domain-containing protein</fullName>
    </recommendedName>
</protein>
<organism evidence="1 2">
    <name type="scientific">Rhizophagus irregularis</name>
    <dbReference type="NCBI Taxonomy" id="588596"/>
    <lineage>
        <taxon>Eukaryota</taxon>
        <taxon>Fungi</taxon>
        <taxon>Fungi incertae sedis</taxon>
        <taxon>Mucoromycota</taxon>
        <taxon>Glomeromycotina</taxon>
        <taxon>Glomeromycetes</taxon>
        <taxon>Glomerales</taxon>
        <taxon>Glomeraceae</taxon>
        <taxon>Rhizophagus</taxon>
    </lineage>
</organism>
<evidence type="ECO:0000313" key="2">
    <source>
        <dbReference type="Proteomes" id="UP000232722"/>
    </source>
</evidence>
<dbReference type="AlphaFoldDB" id="A0A2N0PXZ9"/>
<dbReference type="Proteomes" id="UP000232722">
    <property type="component" value="Unassembled WGS sequence"/>
</dbReference>
<gene>
    <name evidence="1" type="ORF">RhiirA5_373640</name>
</gene>